<dbReference type="Proteomes" id="UP001314170">
    <property type="component" value="Unassembled WGS sequence"/>
</dbReference>
<comment type="caution">
    <text evidence="2">The sequence shown here is derived from an EMBL/GenBank/DDBJ whole genome shotgun (WGS) entry which is preliminary data.</text>
</comment>
<dbReference type="GO" id="GO:0006635">
    <property type="term" value="P:fatty acid beta-oxidation"/>
    <property type="evidence" value="ECO:0007669"/>
    <property type="project" value="InterPro"/>
</dbReference>
<dbReference type="SUPFAM" id="SSF47203">
    <property type="entry name" value="Acyl-CoA dehydrogenase C-terminal domain-like"/>
    <property type="match status" value="1"/>
</dbReference>
<proteinExistence type="predicted"/>
<dbReference type="InterPro" id="IPR036250">
    <property type="entry name" value="AcylCo_DH-like_C"/>
</dbReference>
<dbReference type="AlphaFoldDB" id="A0AAV1STJ6"/>
<dbReference type="GO" id="GO:0003997">
    <property type="term" value="F:acyl-CoA oxidase activity"/>
    <property type="evidence" value="ECO:0007669"/>
    <property type="project" value="InterPro"/>
</dbReference>
<dbReference type="Pfam" id="PF01756">
    <property type="entry name" value="ACOX"/>
    <property type="match status" value="1"/>
</dbReference>
<name>A0AAV1STJ6_9ROSI</name>
<evidence type="ECO:0000313" key="3">
    <source>
        <dbReference type="Proteomes" id="UP001314170"/>
    </source>
</evidence>
<gene>
    <name evidence="2" type="ORF">DCAF_LOCUS26608</name>
</gene>
<evidence type="ECO:0000313" key="2">
    <source>
        <dbReference type="EMBL" id="CAK7356337.1"/>
    </source>
</evidence>
<accession>A0AAV1STJ6</accession>
<protein>
    <recommendedName>
        <fullName evidence="1">Acyl-CoA oxidase C-terminal domain-containing protein</fullName>
    </recommendedName>
</protein>
<keyword evidence="3" id="KW-1185">Reference proteome</keyword>
<evidence type="ECO:0000259" key="1">
    <source>
        <dbReference type="Pfam" id="PF01756"/>
    </source>
</evidence>
<sequence length="175" mass="19774">MSGNQTFLVVARLHRFPPGNGQSLETLCAIGLARCMLFEAPVKKEKGDTFHPDPSTHSELEKMFLRSEGTKPPFCAEFLIAIFGKLFIEKLQEYSRKRGETTVVESLQHLCYETSSKSFDTDHFLGSVLGCYDGYAYPKLYGEAWKDPPNDSVVSDGYHEYIHPMLKQNLQDATL</sequence>
<dbReference type="EMBL" id="CAWUPB010001197">
    <property type="protein sequence ID" value="CAK7356337.1"/>
    <property type="molecule type" value="Genomic_DNA"/>
</dbReference>
<organism evidence="2 3">
    <name type="scientific">Dovyalis caffra</name>
    <dbReference type="NCBI Taxonomy" id="77055"/>
    <lineage>
        <taxon>Eukaryota</taxon>
        <taxon>Viridiplantae</taxon>
        <taxon>Streptophyta</taxon>
        <taxon>Embryophyta</taxon>
        <taxon>Tracheophyta</taxon>
        <taxon>Spermatophyta</taxon>
        <taxon>Magnoliopsida</taxon>
        <taxon>eudicotyledons</taxon>
        <taxon>Gunneridae</taxon>
        <taxon>Pentapetalae</taxon>
        <taxon>rosids</taxon>
        <taxon>fabids</taxon>
        <taxon>Malpighiales</taxon>
        <taxon>Salicaceae</taxon>
        <taxon>Flacourtieae</taxon>
        <taxon>Dovyalis</taxon>
    </lineage>
</organism>
<reference evidence="2 3" key="1">
    <citation type="submission" date="2024-01" db="EMBL/GenBank/DDBJ databases">
        <authorList>
            <person name="Waweru B."/>
        </authorList>
    </citation>
    <scope>NUCLEOTIDE SEQUENCE [LARGE SCALE GENOMIC DNA]</scope>
</reference>
<dbReference type="InterPro" id="IPR002655">
    <property type="entry name" value="Acyl-CoA_oxidase_C"/>
</dbReference>
<dbReference type="GO" id="GO:0005777">
    <property type="term" value="C:peroxisome"/>
    <property type="evidence" value="ECO:0007669"/>
    <property type="project" value="InterPro"/>
</dbReference>
<feature type="domain" description="Acyl-CoA oxidase C-terminal" evidence="1">
    <location>
        <begin position="121"/>
        <end position="167"/>
    </location>
</feature>